<comment type="caution">
    <text evidence="1">The sequence shown here is derived from an EMBL/GenBank/DDBJ whole genome shotgun (WGS) entry which is preliminary data.</text>
</comment>
<keyword evidence="2" id="KW-1185">Reference proteome</keyword>
<dbReference type="EMBL" id="WHWB01032781">
    <property type="protein sequence ID" value="KAJ7423778.1"/>
    <property type="molecule type" value="Genomic_DNA"/>
</dbReference>
<sequence>MALLRHLEFYWHTQLPAAATETPLPCLGDLEIRIWIQETLNPPLTSPPNPVKNDAVGFAGDTKILLPSGFCKYNSREKPPFVPLCQEDLPDINMDMFLKTKLNCFPMESYCKKKNKIQHYYKIVLSPHVSST</sequence>
<dbReference type="Proteomes" id="UP001145742">
    <property type="component" value="Unassembled WGS sequence"/>
</dbReference>
<evidence type="ECO:0000313" key="2">
    <source>
        <dbReference type="Proteomes" id="UP001145742"/>
    </source>
</evidence>
<organism evidence="1 2">
    <name type="scientific">Willisornis vidua</name>
    <name type="common">Xingu scale-backed antbird</name>
    <dbReference type="NCBI Taxonomy" id="1566151"/>
    <lineage>
        <taxon>Eukaryota</taxon>
        <taxon>Metazoa</taxon>
        <taxon>Chordata</taxon>
        <taxon>Craniata</taxon>
        <taxon>Vertebrata</taxon>
        <taxon>Euteleostomi</taxon>
        <taxon>Archelosauria</taxon>
        <taxon>Archosauria</taxon>
        <taxon>Dinosauria</taxon>
        <taxon>Saurischia</taxon>
        <taxon>Theropoda</taxon>
        <taxon>Coelurosauria</taxon>
        <taxon>Aves</taxon>
        <taxon>Neognathae</taxon>
        <taxon>Neoaves</taxon>
        <taxon>Telluraves</taxon>
        <taxon>Australaves</taxon>
        <taxon>Passeriformes</taxon>
        <taxon>Thamnophilidae</taxon>
        <taxon>Willisornis</taxon>
    </lineage>
</organism>
<protein>
    <submittedName>
        <fullName evidence="1">Uncharacterized protein</fullName>
    </submittedName>
</protein>
<evidence type="ECO:0000313" key="1">
    <source>
        <dbReference type="EMBL" id="KAJ7423778.1"/>
    </source>
</evidence>
<accession>A0ABQ9DJV8</accession>
<reference evidence="1" key="1">
    <citation type="submission" date="2019-10" db="EMBL/GenBank/DDBJ databases">
        <authorList>
            <person name="Soares A.E.R."/>
            <person name="Aleixo A."/>
            <person name="Schneider P."/>
            <person name="Miyaki C.Y."/>
            <person name="Schneider M.P."/>
            <person name="Mello C."/>
            <person name="Vasconcelos A.T.R."/>
        </authorList>
    </citation>
    <scope>NUCLEOTIDE SEQUENCE</scope>
    <source>
        <tissue evidence="1">Muscle</tissue>
    </source>
</reference>
<gene>
    <name evidence="1" type="ORF">WISP_32915</name>
</gene>
<name>A0ABQ9DJV8_9PASS</name>
<proteinExistence type="predicted"/>